<dbReference type="PANTHER" id="PTHR30244">
    <property type="entry name" value="TRANSAMINASE"/>
    <property type="match status" value="1"/>
</dbReference>
<dbReference type="GO" id="GO:0008483">
    <property type="term" value="F:transaminase activity"/>
    <property type="evidence" value="ECO:0007669"/>
    <property type="project" value="TreeGrafter"/>
</dbReference>
<dbReference type="Gene3D" id="3.40.640.10">
    <property type="entry name" value="Type I PLP-dependent aspartate aminotransferase-like (Major domain)"/>
    <property type="match status" value="1"/>
</dbReference>
<keyword evidence="3 4" id="KW-0663">Pyridoxal phosphate</keyword>
<dbReference type="Gene3D" id="3.90.1150.10">
    <property type="entry name" value="Aspartate Aminotransferase, domain 1"/>
    <property type="match status" value="1"/>
</dbReference>
<gene>
    <name evidence="5" type="ORF">SAMN05444007_102388</name>
</gene>
<dbReference type="GO" id="GO:0030170">
    <property type="term" value="F:pyridoxal phosphate binding"/>
    <property type="evidence" value="ECO:0007669"/>
    <property type="project" value="TreeGrafter"/>
</dbReference>
<name>A0A1H6TXQ7_9RHOB</name>
<protein>
    <submittedName>
        <fullName evidence="5">dTDP-4-amino-4,6-dideoxygalactose transaminase</fullName>
    </submittedName>
</protein>
<dbReference type="Proteomes" id="UP000199379">
    <property type="component" value="Unassembled WGS sequence"/>
</dbReference>
<accession>A0A1H6TXQ7</accession>
<dbReference type="EMBL" id="FNYD01000002">
    <property type="protein sequence ID" value="SEI80542.1"/>
    <property type="molecule type" value="Genomic_DNA"/>
</dbReference>
<evidence type="ECO:0000256" key="3">
    <source>
        <dbReference type="PIRSR" id="PIRSR000390-2"/>
    </source>
</evidence>
<sequence>MTETFTGSFTQQEPIPDEAIEAALAVMRHGRLHRYNQAPGEIGEAAQLEQEFAALVGAKYCVAVASGGYAMATALRAAGVGPGDAVLSNAFTLAPVPGAIASLGARPVFVGVAEDLTIDLDDLAAKADQARVLLLSHMRGHICDMDRLMAICDAAGLLVIEDCAHTMGGSWNGVPSGRHGVAGCYSCQTYKHVNSGEGGLLVTDDAELAARAIMLSGSYMLYERHLAAPAPEVFERIRYETPNISGRMDNLRAAILRPQLRHLDAQVPRWNDRYRVLEDGLRGQPGLTVIERPAPEGYVGSSIQFLLLDWAAGQVREVIARCAARGVELKWFGAPEPVAFTSRYDSWRYAEPPRMPDSDRILAGIVDMRVPLTFSLEDCALIARIIRSEVGAVFQGGA</sequence>
<reference evidence="5 6" key="1">
    <citation type="submission" date="2016-10" db="EMBL/GenBank/DDBJ databases">
        <authorList>
            <person name="de Groot N.N."/>
        </authorList>
    </citation>
    <scope>NUCLEOTIDE SEQUENCE [LARGE SCALE GENOMIC DNA]</scope>
    <source>
        <strain evidence="5 6">DSM 29340</strain>
    </source>
</reference>
<dbReference type="Pfam" id="PF01041">
    <property type="entry name" value="DegT_DnrJ_EryC1"/>
    <property type="match status" value="1"/>
</dbReference>
<feature type="active site" description="Proton acceptor" evidence="2">
    <location>
        <position position="191"/>
    </location>
</feature>
<evidence type="ECO:0000256" key="2">
    <source>
        <dbReference type="PIRSR" id="PIRSR000390-1"/>
    </source>
</evidence>
<proteinExistence type="inferred from homology"/>
<evidence type="ECO:0000313" key="5">
    <source>
        <dbReference type="EMBL" id="SEI80542.1"/>
    </source>
</evidence>
<evidence type="ECO:0000256" key="4">
    <source>
        <dbReference type="RuleBase" id="RU004508"/>
    </source>
</evidence>
<dbReference type="OrthoDB" id="9768668at2"/>
<dbReference type="SUPFAM" id="SSF53383">
    <property type="entry name" value="PLP-dependent transferases"/>
    <property type="match status" value="1"/>
</dbReference>
<dbReference type="InterPro" id="IPR015421">
    <property type="entry name" value="PyrdxlP-dep_Trfase_major"/>
</dbReference>
<keyword evidence="6" id="KW-1185">Reference proteome</keyword>
<dbReference type="PIRSF" id="PIRSF000390">
    <property type="entry name" value="PLP_StrS"/>
    <property type="match status" value="1"/>
</dbReference>
<dbReference type="AlphaFoldDB" id="A0A1H6TXQ7"/>
<dbReference type="STRING" id="1227549.SAMN05444007_102388"/>
<evidence type="ECO:0000313" key="6">
    <source>
        <dbReference type="Proteomes" id="UP000199379"/>
    </source>
</evidence>
<organism evidence="5 6">
    <name type="scientific">Cribrihabitans marinus</name>
    <dbReference type="NCBI Taxonomy" id="1227549"/>
    <lineage>
        <taxon>Bacteria</taxon>
        <taxon>Pseudomonadati</taxon>
        <taxon>Pseudomonadota</taxon>
        <taxon>Alphaproteobacteria</taxon>
        <taxon>Rhodobacterales</taxon>
        <taxon>Paracoccaceae</taxon>
        <taxon>Cribrihabitans</taxon>
    </lineage>
</organism>
<comment type="similarity">
    <text evidence="1 4">Belongs to the DegT/DnrJ/EryC1 family.</text>
</comment>
<feature type="modified residue" description="N6-(pyridoxal phosphate)lysine" evidence="3">
    <location>
        <position position="191"/>
    </location>
</feature>
<dbReference type="GO" id="GO:0000271">
    <property type="term" value="P:polysaccharide biosynthetic process"/>
    <property type="evidence" value="ECO:0007669"/>
    <property type="project" value="TreeGrafter"/>
</dbReference>
<dbReference type="PANTHER" id="PTHR30244:SF34">
    <property type="entry name" value="DTDP-4-AMINO-4,6-DIDEOXYGALACTOSE TRANSAMINASE"/>
    <property type="match status" value="1"/>
</dbReference>
<evidence type="ECO:0000256" key="1">
    <source>
        <dbReference type="ARBA" id="ARBA00037999"/>
    </source>
</evidence>
<dbReference type="InterPro" id="IPR015422">
    <property type="entry name" value="PyrdxlP-dep_Trfase_small"/>
</dbReference>
<dbReference type="InterPro" id="IPR015424">
    <property type="entry name" value="PyrdxlP-dep_Trfase"/>
</dbReference>
<dbReference type="InterPro" id="IPR000653">
    <property type="entry name" value="DegT/StrS_aminotransferase"/>
</dbReference>
<dbReference type="RefSeq" id="WP_092363103.1">
    <property type="nucleotide sequence ID" value="NZ_BMGV01000002.1"/>
</dbReference>